<keyword evidence="4" id="KW-0804">Transcription</keyword>
<dbReference type="GO" id="GO:0003677">
    <property type="term" value="F:DNA binding"/>
    <property type="evidence" value="ECO:0007669"/>
    <property type="project" value="InterPro"/>
</dbReference>
<dbReference type="SUPFAM" id="SSF88659">
    <property type="entry name" value="Sigma3 and sigma4 domains of RNA polymerase sigma factors"/>
    <property type="match status" value="1"/>
</dbReference>
<reference evidence="7 8" key="1">
    <citation type="submission" date="2018-03" db="EMBL/GenBank/DDBJ databases">
        <title>Draft Genome Sequences of the Obligatory Marine Myxobacteria Enhygromyxa salina SWB007.</title>
        <authorList>
            <person name="Poehlein A."/>
            <person name="Moghaddam J.A."/>
            <person name="Harms H."/>
            <person name="Alanjari M."/>
            <person name="Koenig G.M."/>
            <person name="Daniel R."/>
            <person name="Schaeberle T.F."/>
        </authorList>
    </citation>
    <scope>NUCLEOTIDE SEQUENCE [LARGE SCALE GENOMIC DNA]</scope>
    <source>
        <strain evidence="7 8">SWB007</strain>
    </source>
</reference>
<feature type="domain" description="RNA polymerase sigma factor 70 region 4 type 2" evidence="6">
    <location>
        <begin position="127"/>
        <end position="173"/>
    </location>
</feature>
<name>A0A2S9YNJ8_9BACT</name>
<dbReference type="EMBL" id="PVNL01000069">
    <property type="protein sequence ID" value="PRQ06652.1"/>
    <property type="molecule type" value="Genomic_DNA"/>
</dbReference>
<evidence type="ECO:0000256" key="4">
    <source>
        <dbReference type="ARBA" id="ARBA00023163"/>
    </source>
</evidence>
<dbReference type="NCBIfam" id="TIGR02937">
    <property type="entry name" value="sigma70-ECF"/>
    <property type="match status" value="1"/>
</dbReference>
<organism evidence="7 8">
    <name type="scientific">Enhygromyxa salina</name>
    <dbReference type="NCBI Taxonomy" id="215803"/>
    <lineage>
        <taxon>Bacteria</taxon>
        <taxon>Pseudomonadati</taxon>
        <taxon>Myxococcota</taxon>
        <taxon>Polyangia</taxon>
        <taxon>Nannocystales</taxon>
        <taxon>Nannocystaceae</taxon>
        <taxon>Enhygromyxa</taxon>
    </lineage>
</organism>
<dbReference type="GO" id="GO:0016987">
    <property type="term" value="F:sigma factor activity"/>
    <property type="evidence" value="ECO:0007669"/>
    <property type="project" value="UniProtKB-KW"/>
</dbReference>
<dbReference type="OrthoDB" id="5500990at2"/>
<gene>
    <name evidence="7" type="primary">sigL_2</name>
    <name evidence="7" type="ORF">ENSA7_35280</name>
</gene>
<evidence type="ECO:0000259" key="5">
    <source>
        <dbReference type="Pfam" id="PF04542"/>
    </source>
</evidence>
<sequence length="409" mass="45008">MNAPLQTGEFGRPLSSDFERLYRVNYAFVWRCARRMCVDEAELDDVIQDVFVLAYRRLDRLEPEVAPSTWLFGILRNVVRNRSRGRNRYRRRVDAFATHVDARERHRQQVETELAERALANRLLSGFLRELDEPQRAVFVLAELEGYTGSEIAEALAINPNTAHSRLRLARRAFRRHFELEPSRGAVDAATRRLREQPCEPPAEARNRTWGLVLGGVARPVWWGAKVGGFVSLVNAKVTVIVAGVTLTAGLGVGAVLDRAESDAAPVRELVRANEDRPPVMLSAEVAPVAATADSVVLMDSLDSLDSLDTADPIVGRSVPGARRVKAVAVPEQLGLARAALIEGDAARALQLLDGIPSRDGQLLGPRAATRVAALCKLGRVDQARAAVEELRAREPEASILSRIDSACW</sequence>
<evidence type="ECO:0000256" key="1">
    <source>
        <dbReference type="ARBA" id="ARBA00010641"/>
    </source>
</evidence>
<dbReference type="PANTHER" id="PTHR43133">
    <property type="entry name" value="RNA POLYMERASE ECF-TYPE SIGMA FACTO"/>
    <property type="match status" value="1"/>
</dbReference>
<evidence type="ECO:0000256" key="2">
    <source>
        <dbReference type="ARBA" id="ARBA00023015"/>
    </source>
</evidence>
<dbReference type="Proteomes" id="UP000238823">
    <property type="component" value="Unassembled WGS sequence"/>
</dbReference>
<dbReference type="Gene3D" id="1.10.1740.10">
    <property type="match status" value="1"/>
</dbReference>
<keyword evidence="2" id="KW-0805">Transcription regulation</keyword>
<dbReference type="InterPro" id="IPR007627">
    <property type="entry name" value="RNA_pol_sigma70_r2"/>
</dbReference>
<dbReference type="InterPro" id="IPR036388">
    <property type="entry name" value="WH-like_DNA-bd_sf"/>
</dbReference>
<accession>A0A2S9YNJ8</accession>
<dbReference type="InterPro" id="IPR013324">
    <property type="entry name" value="RNA_pol_sigma_r3/r4-like"/>
</dbReference>
<dbReference type="SUPFAM" id="SSF88946">
    <property type="entry name" value="Sigma2 domain of RNA polymerase sigma factors"/>
    <property type="match status" value="1"/>
</dbReference>
<proteinExistence type="inferred from homology"/>
<comment type="caution">
    <text evidence="7">The sequence shown here is derived from an EMBL/GenBank/DDBJ whole genome shotgun (WGS) entry which is preliminary data.</text>
</comment>
<feature type="domain" description="RNA polymerase sigma-70 region 2" evidence="5">
    <location>
        <begin position="21"/>
        <end position="88"/>
    </location>
</feature>
<dbReference type="Pfam" id="PF08281">
    <property type="entry name" value="Sigma70_r4_2"/>
    <property type="match status" value="1"/>
</dbReference>
<dbReference type="InterPro" id="IPR039425">
    <property type="entry name" value="RNA_pol_sigma-70-like"/>
</dbReference>
<dbReference type="InterPro" id="IPR013325">
    <property type="entry name" value="RNA_pol_sigma_r2"/>
</dbReference>
<evidence type="ECO:0000313" key="8">
    <source>
        <dbReference type="Proteomes" id="UP000238823"/>
    </source>
</evidence>
<protein>
    <submittedName>
        <fullName evidence="7">ECF RNA polymerase sigma factor SigL</fullName>
    </submittedName>
</protein>
<dbReference type="Gene3D" id="1.10.10.10">
    <property type="entry name" value="Winged helix-like DNA-binding domain superfamily/Winged helix DNA-binding domain"/>
    <property type="match status" value="1"/>
</dbReference>
<evidence type="ECO:0000256" key="3">
    <source>
        <dbReference type="ARBA" id="ARBA00023082"/>
    </source>
</evidence>
<dbReference type="AlphaFoldDB" id="A0A2S9YNJ8"/>
<dbReference type="Pfam" id="PF04542">
    <property type="entry name" value="Sigma70_r2"/>
    <property type="match status" value="1"/>
</dbReference>
<dbReference type="InterPro" id="IPR014284">
    <property type="entry name" value="RNA_pol_sigma-70_dom"/>
</dbReference>
<dbReference type="GO" id="GO:0006352">
    <property type="term" value="P:DNA-templated transcription initiation"/>
    <property type="evidence" value="ECO:0007669"/>
    <property type="project" value="InterPro"/>
</dbReference>
<evidence type="ECO:0000313" key="7">
    <source>
        <dbReference type="EMBL" id="PRQ06652.1"/>
    </source>
</evidence>
<comment type="similarity">
    <text evidence="1">Belongs to the sigma-70 factor family. ECF subfamily.</text>
</comment>
<keyword evidence="3" id="KW-0731">Sigma factor</keyword>
<dbReference type="PANTHER" id="PTHR43133:SF46">
    <property type="entry name" value="RNA POLYMERASE SIGMA-70 FACTOR ECF SUBFAMILY"/>
    <property type="match status" value="1"/>
</dbReference>
<dbReference type="RefSeq" id="WP_106090506.1">
    <property type="nucleotide sequence ID" value="NZ_PVNL01000069.1"/>
</dbReference>
<evidence type="ECO:0000259" key="6">
    <source>
        <dbReference type="Pfam" id="PF08281"/>
    </source>
</evidence>
<dbReference type="InterPro" id="IPR013249">
    <property type="entry name" value="RNA_pol_sigma70_r4_t2"/>
</dbReference>